<feature type="transmembrane region" description="Helical" evidence="6">
    <location>
        <begin position="113"/>
        <end position="134"/>
    </location>
</feature>
<comment type="caution">
    <text evidence="7">The sequence shown here is derived from an EMBL/GenBank/DDBJ whole genome shotgun (WGS) entry which is preliminary data.</text>
</comment>
<feature type="transmembrane region" description="Helical" evidence="6">
    <location>
        <begin position="59"/>
        <end position="78"/>
    </location>
</feature>
<dbReference type="PANTHER" id="PTHR23291:SF50">
    <property type="entry name" value="PROTEIN LIFEGUARD 4"/>
    <property type="match status" value="1"/>
</dbReference>
<reference evidence="7 8" key="1">
    <citation type="submission" date="2011-01" db="EMBL/GenBank/DDBJ databases">
        <authorList>
            <person name="Muzny D."/>
            <person name="Qin X."/>
            <person name="Buhay C."/>
            <person name="Dugan-Rocha S."/>
            <person name="Ding Y."/>
            <person name="Chen G."/>
            <person name="Hawes A."/>
            <person name="Holder M."/>
            <person name="Jhangiani S."/>
            <person name="Johnson A."/>
            <person name="Khan Z."/>
            <person name="Li Z."/>
            <person name="Liu W."/>
            <person name="Liu X."/>
            <person name="Perez L."/>
            <person name="Shen H."/>
            <person name="Wang Q."/>
            <person name="Watt J."/>
            <person name="Xi L."/>
            <person name="Xin Y."/>
            <person name="Zhou J."/>
            <person name="Deng J."/>
            <person name="Jiang H."/>
            <person name="Liu Y."/>
            <person name="Qu J."/>
            <person name="Song X.-Z."/>
            <person name="Zhang L."/>
            <person name="Villasana D."/>
            <person name="Johnson A."/>
            <person name="Liu J."/>
            <person name="Liyanage D."/>
            <person name="Lorensuhewa L."/>
            <person name="Robinson T."/>
            <person name="Song A."/>
            <person name="Song B.-B."/>
            <person name="Dinh H."/>
            <person name="Thornton R."/>
            <person name="Coyle M."/>
            <person name="Francisco L."/>
            <person name="Jackson L."/>
            <person name="Javaid M."/>
            <person name="Korchina V."/>
            <person name="Kovar C."/>
            <person name="Mata R."/>
            <person name="Mathew T."/>
            <person name="Ngo R."/>
            <person name="Nguyen L."/>
            <person name="Nguyen N."/>
            <person name="Okwuonu G."/>
            <person name="Ongeri F."/>
            <person name="Pham C."/>
            <person name="Simmons D."/>
            <person name="Wilczek-Boney K."/>
            <person name="Hale W."/>
            <person name="Jakkamsetti A."/>
            <person name="Pham P."/>
            <person name="Ruth R."/>
            <person name="San Lucas F."/>
            <person name="Warren J."/>
            <person name="Zhang J."/>
            <person name="Zhao Z."/>
            <person name="Zhou C."/>
            <person name="Zhu D."/>
            <person name="Lee S."/>
            <person name="Bess C."/>
            <person name="Blankenburg K."/>
            <person name="Forbes L."/>
            <person name="Fu Q."/>
            <person name="Gubbala S."/>
            <person name="Hirani K."/>
            <person name="Jayaseelan J.C."/>
            <person name="Lara F."/>
            <person name="Munidasa M."/>
            <person name="Palculict T."/>
            <person name="Patil S."/>
            <person name="Pu L.-L."/>
            <person name="Saada N."/>
            <person name="Tang L."/>
            <person name="Weissenberger G."/>
            <person name="Zhu Y."/>
            <person name="Hemphill L."/>
            <person name="Shang Y."/>
            <person name="Youmans B."/>
            <person name="Ayvaz T."/>
            <person name="Ross M."/>
            <person name="Santibanez J."/>
            <person name="Aqrawi P."/>
            <person name="Gross S."/>
            <person name="Joshi V."/>
            <person name="Fowler G."/>
            <person name="Nazareth L."/>
            <person name="Reid J."/>
            <person name="Worley K."/>
            <person name="Petrosino J."/>
            <person name="Highlander S."/>
            <person name="Gibbs R."/>
        </authorList>
    </citation>
    <scope>NUCLEOTIDE SEQUENCE [LARGE SCALE GENOMIC DNA]</scope>
    <source>
        <strain evidence="7 8">MM4-1A</strain>
    </source>
</reference>
<gene>
    <name evidence="7" type="ORF">HMPREF0536_11381</name>
</gene>
<dbReference type="CDD" id="cd10432">
    <property type="entry name" value="BI-1-like_bacterial"/>
    <property type="match status" value="1"/>
</dbReference>
<evidence type="ECO:0000256" key="6">
    <source>
        <dbReference type="RuleBase" id="RU004379"/>
    </source>
</evidence>
<evidence type="ECO:0000256" key="1">
    <source>
        <dbReference type="ARBA" id="ARBA00004141"/>
    </source>
</evidence>
<feature type="transmembrane region" description="Helical" evidence="6">
    <location>
        <begin position="141"/>
        <end position="161"/>
    </location>
</feature>
<accession>A0A828RF88</accession>
<feature type="transmembrane region" description="Helical" evidence="6">
    <location>
        <begin position="85"/>
        <end position="107"/>
    </location>
</feature>
<keyword evidence="4 6" id="KW-1133">Transmembrane helix</keyword>
<evidence type="ECO:0000313" key="7">
    <source>
        <dbReference type="EMBL" id="EGC14244.1"/>
    </source>
</evidence>
<feature type="transmembrane region" description="Helical" evidence="6">
    <location>
        <begin position="206"/>
        <end position="226"/>
    </location>
</feature>
<feature type="transmembrane region" description="Helical" evidence="6">
    <location>
        <begin position="167"/>
        <end position="185"/>
    </location>
</feature>
<comment type="subcellular location">
    <subcellularLocation>
        <location evidence="1">Membrane</location>
        <topology evidence="1">Multi-pass membrane protein</topology>
    </subcellularLocation>
</comment>
<dbReference type="RefSeq" id="WP_003668699.1">
    <property type="nucleotide sequence ID" value="NZ_ACGX02000007.1"/>
</dbReference>
<sequence>MDNFSPNRRNVVDITDLNKFLTKMYGLMTLAVLLSALTAWLVMTVFAQQFTAFMVNNRWGMWLIILLPIILTLGINFNATRSPGLCLFLLILTAIVYGITFAFIAGAYAGTDIATAFVSSASVFLTMAIIGTFSHRDFTRIGSYASAALIGLIIAMLVNFFVQSPMINYLLSIVAVIIFTALTAWDAQRMKNIYIECNGQVSSNGLAVLGALQLYLDFINLFISFLDIFGSSNDR</sequence>
<dbReference type="PANTHER" id="PTHR23291">
    <property type="entry name" value="BAX INHIBITOR-RELATED"/>
    <property type="match status" value="1"/>
</dbReference>
<protein>
    <recommendedName>
        <fullName evidence="9">BAX inhibitor (BI)-1/YccA family protein</fullName>
    </recommendedName>
</protein>
<dbReference type="Pfam" id="PF01027">
    <property type="entry name" value="Bax1-I"/>
    <property type="match status" value="1"/>
</dbReference>
<dbReference type="EMBL" id="ACGX02000007">
    <property type="protein sequence ID" value="EGC14244.1"/>
    <property type="molecule type" value="Genomic_DNA"/>
</dbReference>
<keyword evidence="5 6" id="KW-0472">Membrane</keyword>
<organism evidence="7 8">
    <name type="scientific">Limosilactobacillus reuteri MM4-1A</name>
    <dbReference type="NCBI Taxonomy" id="548485"/>
    <lineage>
        <taxon>Bacteria</taxon>
        <taxon>Bacillati</taxon>
        <taxon>Bacillota</taxon>
        <taxon>Bacilli</taxon>
        <taxon>Lactobacillales</taxon>
        <taxon>Lactobacillaceae</taxon>
        <taxon>Limosilactobacillus</taxon>
    </lineage>
</organism>
<evidence type="ECO:0008006" key="9">
    <source>
        <dbReference type="Google" id="ProtNLM"/>
    </source>
</evidence>
<dbReference type="GO" id="GO:0005886">
    <property type="term" value="C:plasma membrane"/>
    <property type="evidence" value="ECO:0007669"/>
    <property type="project" value="TreeGrafter"/>
</dbReference>
<evidence type="ECO:0000256" key="3">
    <source>
        <dbReference type="ARBA" id="ARBA00022692"/>
    </source>
</evidence>
<evidence type="ECO:0000313" key="8">
    <source>
        <dbReference type="Proteomes" id="UP000004335"/>
    </source>
</evidence>
<proteinExistence type="inferred from homology"/>
<dbReference type="InterPro" id="IPR006214">
    <property type="entry name" value="Bax_inhibitor_1-related"/>
</dbReference>
<evidence type="ECO:0000256" key="2">
    <source>
        <dbReference type="ARBA" id="ARBA00010350"/>
    </source>
</evidence>
<evidence type="ECO:0000256" key="4">
    <source>
        <dbReference type="ARBA" id="ARBA00022989"/>
    </source>
</evidence>
<dbReference type="AlphaFoldDB" id="A0A828RF88"/>
<dbReference type="Proteomes" id="UP000004335">
    <property type="component" value="Unassembled WGS sequence"/>
</dbReference>
<name>A0A828RF88_LIMRT</name>
<keyword evidence="3 6" id="KW-0812">Transmembrane</keyword>
<evidence type="ECO:0000256" key="5">
    <source>
        <dbReference type="ARBA" id="ARBA00023136"/>
    </source>
</evidence>
<comment type="similarity">
    <text evidence="2 6">Belongs to the BI1 family.</text>
</comment>
<feature type="transmembrane region" description="Helical" evidence="6">
    <location>
        <begin position="25"/>
        <end position="47"/>
    </location>
</feature>